<dbReference type="SUPFAM" id="SSF53448">
    <property type="entry name" value="Nucleotide-diphospho-sugar transferases"/>
    <property type="match status" value="1"/>
</dbReference>
<dbReference type="PATRIC" id="fig|1086011.3.peg.279"/>
<evidence type="ECO:0000313" key="2">
    <source>
        <dbReference type="EMBL" id="EIA10425.1"/>
    </source>
</evidence>
<dbReference type="RefSeq" id="WP_007136462.1">
    <property type="nucleotide sequence ID" value="NZ_AHKF01000006.1"/>
</dbReference>
<dbReference type="Pfam" id="PF00535">
    <property type="entry name" value="Glycos_transf_2"/>
    <property type="match status" value="1"/>
</dbReference>
<dbReference type="Gene3D" id="3.90.550.10">
    <property type="entry name" value="Spore Coat Polysaccharide Biosynthesis Protein SpsA, Chain A"/>
    <property type="match status" value="1"/>
</dbReference>
<name>H7FM87_FLAFP</name>
<reference evidence="2 3" key="1">
    <citation type="journal article" date="2014" name="Acta Crystallogr. D">
        <title>Structure-based characterization and antifreeze properties of a hyperactive ice-binding protein from the Antarctic bacterium Flavobacterium frigoris PS1.</title>
        <authorList>
            <person name="Do H."/>
            <person name="Kim S.J."/>
            <person name="Kim H.J."/>
            <person name="Lee J.H."/>
        </authorList>
    </citation>
    <scope>NUCLEOTIDE SEQUENCE [LARGE SCALE GENOMIC DNA]</scope>
    <source>
        <strain evidence="2 3">PS1</strain>
    </source>
</reference>
<accession>H7FM87</accession>
<proteinExistence type="predicted"/>
<evidence type="ECO:0000313" key="3">
    <source>
        <dbReference type="Proteomes" id="UP000005566"/>
    </source>
</evidence>
<keyword evidence="3" id="KW-1185">Reference proteome</keyword>
<feature type="domain" description="Glycosyltransferase 2-like" evidence="1">
    <location>
        <begin position="6"/>
        <end position="125"/>
    </location>
</feature>
<dbReference type="InterPro" id="IPR029044">
    <property type="entry name" value="Nucleotide-diphossugar_trans"/>
</dbReference>
<gene>
    <name evidence="2" type="ORF">HJ01_00285</name>
</gene>
<dbReference type="PANTHER" id="PTHR22916">
    <property type="entry name" value="GLYCOSYLTRANSFERASE"/>
    <property type="match status" value="1"/>
</dbReference>
<protein>
    <submittedName>
        <fullName evidence="2">Glycosyltransferase</fullName>
    </submittedName>
</protein>
<dbReference type="InterPro" id="IPR001173">
    <property type="entry name" value="Glyco_trans_2-like"/>
</dbReference>
<evidence type="ECO:0000259" key="1">
    <source>
        <dbReference type="Pfam" id="PF00535"/>
    </source>
</evidence>
<dbReference type="Proteomes" id="UP000005566">
    <property type="component" value="Unassembled WGS sequence"/>
</dbReference>
<dbReference type="GO" id="GO:0016758">
    <property type="term" value="F:hexosyltransferase activity"/>
    <property type="evidence" value="ECO:0007669"/>
    <property type="project" value="UniProtKB-ARBA"/>
</dbReference>
<dbReference type="OrthoDB" id="597270at2"/>
<dbReference type="AlphaFoldDB" id="H7FM87"/>
<dbReference type="eggNOG" id="COG0463">
    <property type="taxonomic scope" value="Bacteria"/>
</dbReference>
<sequence length="290" mass="34490">MNPLVSIIIPTYNRAHLISETLDSILAQTYINWECIIVDDGSVDDTKLVLQKYLDSDIRFQYYIRPENMRKGPNSCRNYGFRKSKGEFINWFDSDDILFKNSLELRIKNFNSNSDVVVGKCEIFDSFMGIKIAENTILSFGNIIKDYFVGNITYYVSGPIWRRSFLEKQKELFDEKIRYLDDWDFNLRMIYQKPNIKFLDIPVFKYRSHTNSLSKQIEYSNIEEFKSECLARNKQLKLLSKVLIKNTQIRTFIITRHKVFLKEALIKKDISSFCFFWRLIMVKIRFGKLI</sequence>
<dbReference type="PANTHER" id="PTHR22916:SF3">
    <property type="entry name" value="UDP-GLCNAC:BETAGAL BETA-1,3-N-ACETYLGLUCOSAMINYLTRANSFERASE-LIKE PROTEIN 1"/>
    <property type="match status" value="1"/>
</dbReference>
<dbReference type="EMBL" id="AHKF01000006">
    <property type="protein sequence ID" value="EIA10425.1"/>
    <property type="molecule type" value="Genomic_DNA"/>
</dbReference>
<dbReference type="STRING" id="1086011.HJ01_00285"/>
<organism evidence="2 3">
    <name type="scientific">Flavobacterium frigoris (strain PS1)</name>
    <dbReference type="NCBI Taxonomy" id="1086011"/>
    <lineage>
        <taxon>Bacteria</taxon>
        <taxon>Pseudomonadati</taxon>
        <taxon>Bacteroidota</taxon>
        <taxon>Flavobacteriia</taxon>
        <taxon>Flavobacteriales</taxon>
        <taxon>Flavobacteriaceae</taxon>
        <taxon>Flavobacterium</taxon>
    </lineage>
</organism>
<comment type="caution">
    <text evidence="2">The sequence shown here is derived from an EMBL/GenBank/DDBJ whole genome shotgun (WGS) entry which is preliminary data.</text>
</comment>